<sequence>LSGTFAISVPEAEVTWFKNKVKLHSAHQLHDGSLLIANVSLSDQGLYSCKAANLRGEVTESTQLLVLEPPQPLPHLEDLTAVFSTTGTTIPSVLTSTSGTKMTISPGSSVLIGCAVNGHPTPNITWLFAGEPLNLKHHVLAAGHILQVLNVSDAMEGEFSCLAENEAGSLTQKTSLTIQGNFLSLHVTQSGLHLLPMQCDPEPLFPFCLQPVDGVYGYVWELRLPVSACGMCAHPHQQTCAGPLLLLETTACKLATLQHHTL</sequence>
<dbReference type="GO" id="GO:0007411">
    <property type="term" value="P:axon guidance"/>
    <property type="evidence" value="ECO:0007669"/>
    <property type="project" value="TreeGrafter"/>
</dbReference>
<keyword evidence="1" id="KW-1015">Disulfide bond</keyword>
<dbReference type="FunFam" id="2.60.40.10:FF:000032">
    <property type="entry name" value="palladin isoform X1"/>
    <property type="match status" value="1"/>
</dbReference>
<reference evidence="4" key="1">
    <citation type="submission" date="2025-08" db="UniProtKB">
        <authorList>
            <consortium name="Ensembl"/>
        </authorList>
    </citation>
    <scope>IDENTIFICATION</scope>
</reference>
<dbReference type="GO" id="GO:0070593">
    <property type="term" value="P:dendrite self-avoidance"/>
    <property type="evidence" value="ECO:0007669"/>
    <property type="project" value="TreeGrafter"/>
</dbReference>
<protein>
    <recommendedName>
        <fullName evidence="3">Ig-like domain-containing protein</fullName>
    </recommendedName>
</protein>
<evidence type="ECO:0000313" key="4">
    <source>
        <dbReference type="Ensembl" id="ENSAOWP00000012924.1"/>
    </source>
</evidence>
<evidence type="ECO:0000259" key="3">
    <source>
        <dbReference type="PROSITE" id="PS50835"/>
    </source>
</evidence>
<name>A0A8B9PJ85_APTOW</name>
<reference evidence="4" key="2">
    <citation type="submission" date="2025-09" db="UniProtKB">
        <authorList>
            <consortium name="Ensembl"/>
        </authorList>
    </citation>
    <scope>IDENTIFICATION</scope>
</reference>
<dbReference type="SMART" id="SM00409">
    <property type="entry name" value="IG"/>
    <property type="match status" value="2"/>
</dbReference>
<accession>A0A8B9PJ85</accession>
<evidence type="ECO:0000256" key="2">
    <source>
        <dbReference type="ARBA" id="ARBA00023319"/>
    </source>
</evidence>
<dbReference type="GO" id="GO:0007156">
    <property type="term" value="P:homophilic cell adhesion via plasma membrane adhesion molecules"/>
    <property type="evidence" value="ECO:0007669"/>
    <property type="project" value="TreeGrafter"/>
</dbReference>
<dbReference type="Gene3D" id="2.60.40.10">
    <property type="entry name" value="Immunoglobulins"/>
    <property type="match status" value="2"/>
</dbReference>
<keyword evidence="5" id="KW-1185">Reference proteome</keyword>
<dbReference type="Pfam" id="PF07679">
    <property type="entry name" value="I-set"/>
    <property type="match status" value="2"/>
</dbReference>
<organism evidence="4 5">
    <name type="scientific">Apteryx owenii</name>
    <name type="common">Little spotted kiwi</name>
    <dbReference type="NCBI Taxonomy" id="8824"/>
    <lineage>
        <taxon>Eukaryota</taxon>
        <taxon>Metazoa</taxon>
        <taxon>Chordata</taxon>
        <taxon>Craniata</taxon>
        <taxon>Vertebrata</taxon>
        <taxon>Euteleostomi</taxon>
        <taxon>Archelosauria</taxon>
        <taxon>Archosauria</taxon>
        <taxon>Dinosauria</taxon>
        <taxon>Saurischia</taxon>
        <taxon>Theropoda</taxon>
        <taxon>Coelurosauria</taxon>
        <taxon>Aves</taxon>
        <taxon>Palaeognathae</taxon>
        <taxon>Apterygiformes</taxon>
        <taxon>Apterygidae</taxon>
        <taxon>Apteryx</taxon>
    </lineage>
</organism>
<dbReference type="InterPro" id="IPR013783">
    <property type="entry name" value="Ig-like_fold"/>
</dbReference>
<dbReference type="PANTHER" id="PTHR10075">
    <property type="entry name" value="BASIGIN RELATED"/>
    <property type="match status" value="1"/>
</dbReference>
<dbReference type="GO" id="GO:0005886">
    <property type="term" value="C:plasma membrane"/>
    <property type="evidence" value="ECO:0007669"/>
    <property type="project" value="TreeGrafter"/>
</dbReference>
<dbReference type="Ensembl" id="ENSAOWT00000014697.1">
    <property type="protein sequence ID" value="ENSAOWP00000012924.1"/>
    <property type="gene ID" value="ENSAOWG00000008820.1"/>
</dbReference>
<dbReference type="InterPro" id="IPR003598">
    <property type="entry name" value="Ig_sub2"/>
</dbReference>
<dbReference type="InterPro" id="IPR007110">
    <property type="entry name" value="Ig-like_dom"/>
</dbReference>
<dbReference type="SUPFAM" id="SSF48726">
    <property type="entry name" value="Immunoglobulin"/>
    <property type="match status" value="2"/>
</dbReference>
<dbReference type="GO" id="GO:0030424">
    <property type="term" value="C:axon"/>
    <property type="evidence" value="ECO:0007669"/>
    <property type="project" value="TreeGrafter"/>
</dbReference>
<dbReference type="Proteomes" id="UP000694424">
    <property type="component" value="Unplaced"/>
</dbReference>
<feature type="domain" description="Ig-like" evidence="3">
    <location>
        <begin position="91"/>
        <end position="177"/>
    </location>
</feature>
<dbReference type="InterPro" id="IPR003599">
    <property type="entry name" value="Ig_sub"/>
</dbReference>
<dbReference type="InterPro" id="IPR013098">
    <property type="entry name" value="Ig_I-set"/>
</dbReference>
<dbReference type="PROSITE" id="PS50835">
    <property type="entry name" value="IG_LIKE"/>
    <property type="match status" value="2"/>
</dbReference>
<dbReference type="PANTHER" id="PTHR10075:SF100">
    <property type="entry name" value="FASCICLIN-2"/>
    <property type="match status" value="1"/>
</dbReference>
<proteinExistence type="predicted"/>
<dbReference type="SMART" id="SM00408">
    <property type="entry name" value="IGc2"/>
    <property type="match status" value="2"/>
</dbReference>
<dbReference type="InterPro" id="IPR036179">
    <property type="entry name" value="Ig-like_dom_sf"/>
</dbReference>
<evidence type="ECO:0000313" key="5">
    <source>
        <dbReference type="Proteomes" id="UP000694424"/>
    </source>
</evidence>
<evidence type="ECO:0000256" key="1">
    <source>
        <dbReference type="ARBA" id="ARBA00023157"/>
    </source>
</evidence>
<keyword evidence="2" id="KW-0393">Immunoglobulin domain</keyword>
<feature type="domain" description="Ig-like" evidence="3">
    <location>
        <begin position="1"/>
        <end position="65"/>
    </location>
</feature>
<dbReference type="AlphaFoldDB" id="A0A8B9PJ85"/>
<dbReference type="GO" id="GO:0098632">
    <property type="term" value="F:cell-cell adhesion mediator activity"/>
    <property type="evidence" value="ECO:0007669"/>
    <property type="project" value="TreeGrafter"/>
</dbReference>